<evidence type="ECO:0000313" key="4">
    <source>
        <dbReference type="Proteomes" id="UP001172159"/>
    </source>
</evidence>
<feature type="region of interest" description="Disordered" evidence="1">
    <location>
        <begin position="62"/>
        <end position="106"/>
    </location>
</feature>
<evidence type="ECO:0000256" key="1">
    <source>
        <dbReference type="SAM" id="MobiDB-lite"/>
    </source>
</evidence>
<dbReference type="Proteomes" id="UP001172159">
    <property type="component" value="Unassembled WGS sequence"/>
</dbReference>
<feature type="compositionally biased region" description="Polar residues" evidence="1">
    <location>
        <begin position="276"/>
        <end position="297"/>
    </location>
</feature>
<feature type="region of interest" description="Disordered" evidence="1">
    <location>
        <begin position="313"/>
        <end position="339"/>
    </location>
</feature>
<keyword evidence="4" id="KW-1185">Reference proteome</keyword>
<protein>
    <recommendedName>
        <fullName evidence="2">Myb-like DNA-binding domain-containing protein</fullName>
    </recommendedName>
</protein>
<dbReference type="AlphaFoldDB" id="A0AA40ELU9"/>
<dbReference type="Pfam" id="PF22980">
    <property type="entry name" value="Myb_DNA-bind_8"/>
    <property type="match status" value="1"/>
</dbReference>
<reference evidence="3" key="1">
    <citation type="submission" date="2023-06" db="EMBL/GenBank/DDBJ databases">
        <title>Genome-scale phylogeny and comparative genomics of the fungal order Sordariales.</title>
        <authorList>
            <consortium name="Lawrence Berkeley National Laboratory"/>
            <person name="Hensen N."/>
            <person name="Bonometti L."/>
            <person name="Westerberg I."/>
            <person name="Brannstrom I.O."/>
            <person name="Guillou S."/>
            <person name="Cros-Aarteil S."/>
            <person name="Calhoun S."/>
            <person name="Haridas S."/>
            <person name="Kuo A."/>
            <person name="Mondo S."/>
            <person name="Pangilinan J."/>
            <person name="Riley R."/>
            <person name="Labutti K."/>
            <person name="Andreopoulos B."/>
            <person name="Lipzen A."/>
            <person name="Chen C."/>
            <person name="Yanf M."/>
            <person name="Daum C."/>
            <person name="Ng V."/>
            <person name="Clum A."/>
            <person name="Steindorff A."/>
            <person name="Ohm R."/>
            <person name="Martin F."/>
            <person name="Silar P."/>
            <person name="Natvig D."/>
            <person name="Lalanne C."/>
            <person name="Gautier V."/>
            <person name="Ament-Velasquez S.L."/>
            <person name="Kruys A."/>
            <person name="Hutchinson M.I."/>
            <person name="Powell A.J."/>
            <person name="Barry K."/>
            <person name="Miller A.N."/>
            <person name="Grigoriev I.V."/>
            <person name="Debuchy R."/>
            <person name="Gladieux P."/>
            <person name="Thoren M.H."/>
            <person name="Johannesson H."/>
        </authorList>
    </citation>
    <scope>NUCLEOTIDE SEQUENCE</scope>
    <source>
        <strain evidence="3">CBS 540.89</strain>
    </source>
</reference>
<name>A0AA40ELU9_9PEZI</name>
<comment type="caution">
    <text evidence="3">The sequence shown here is derived from an EMBL/GenBank/DDBJ whole genome shotgun (WGS) entry which is preliminary data.</text>
</comment>
<proteinExistence type="predicted"/>
<feature type="region of interest" description="Disordered" evidence="1">
    <location>
        <begin position="234"/>
        <end position="297"/>
    </location>
</feature>
<accession>A0AA40ELU9</accession>
<feature type="compositionally biased region" description="Polar residues" evidence="1">
    <location>
        <begin position="95"/>
        <end position="106"/>
    </location>
</feature>
<feature type="domain" description="Myb-like DNA-binding" evidence="2">
    <location>
        <begin position="8"/>
        <end position="56"/>
    </location>
</feature>
<gene>
    <name evidence="3" type="ORF">B0T21DRAFT_359961</name>
</gene>
<dbReference type="InterPro" id="IPR054505">
    <property type="entry name" value="Myb_DNA-bind_8"/>
</dbReference>
<feature type="compositionally biased region" description="Basic residues" evidence="1">
    <location>
        <begin position="64"/>
        <end position="78"/>
    </location>
</feature>
<evidence type="ECO:0000259" key="2">
    <source>
        <dbReference type="Pfam" id="PF22980"/>
    </source>
</evidence>
<organism evidence="3 4">
    <name type="scientific">Apiosordaria backusii</name>
    <dbReference type="NCBI Taxonomy" id="314023"/>
    <lineage>
        <taxon>Eukaryota</taxon>
        <taxon>Fungi</taxon>
        <taxon>Dikarya</taxon>
        <taxon>Ascomycota</taxon>
        <taxon>Pezizomycotina</taxon>
        <taxon>Sordariomycetes</taxon>
        <taxon>Sordariomycetidae</taxon>
        <taxon>Sordariales</taxon>
        <taxon>Lasiosphaeriaceae</taxon>
        <taxon>Apiosordaria</taxon>
    </lineage>
</organism>
<evidence type="ECO:0000313" key="3">
    <source>
        <dbReference type="EMBL" id="KAK0741698.1"/>
    </source>
</evidence>
<dbReference type="EMBL" id="JAUKTV010000003">
    <property type="protein sequence ID" value="KAK0741698.1"/>
    <property type="molecule type" value="Genomic_DNA"/>
</dbReference>
<sequence>MANNDNAMTRFLFAILQQKCLKDIDWNKVAHDPNLAQPITNGHAARMRYSRFRSAMLGIEPQRRNRVTKPSATKKKKTTAGASTTKKGDGDGETQDTPINSDNPSATKKIKLEKLSPSPQSPQQQAMTVMPTPTATATPAIRSEIDTVKIKQERSVPSPPTTGAMSMPGTPIDTSPFANMMHPHRQSPTPTSQTGYGHTMRLLTPCSDHQSPVSVQAQASDLLMHHNLTQGFMTATHSSPLSSNHDFHHQHHHHGSQSQTQSPYDHHTRHFDTAVASASSPWGHSHLSQSRAPSVSMYSPTTPVFGYPASSAAATNCDHTHSQHTQHSQYSQQQQTQGEHSLGLMGIGMGLPMNTMNMNLGGMNMGQIDFNNMVMPTQRASMSPVPTHPIKGENTAGSPHWGTMDAGFV</sequence>
<feature type="compositionally biased region" description="Low complexity" evidence="1">
    <location>
        <begin position="323"/>
        <end position="337"/>
    </location>
</feature>